<dbReference type="Proteomes" id="UP000199501">
    <property type="component" value="Unassembled WGS sequence"/>
</dbReference>
<keyword evidence="2" id="KW-1185">Reference proteome</keyword>
<dbReference type="RefSeq" id="WP_091450067.1">
    <property type="nucleotide sequence ID" value="NZ_FMZZ01000004.1"/>
</dbReference>
<name>A0A1G6PGQ8_9PSEU</name>
<protein>
    <submittedName>
        <fullName evidence="1">Uncharacterized protein</fullName>
    </submittedName>
</protein>
<dbReference type="EMBL" id="FMZZ01000004">
    <property type="protein sequence ID" value="SDC78535.1"/>
    <property type="molecule type" value="Genomic_DNA"/>
</dbReference>
<dbReference type="AlphaFoldDB" id="A0A1G6PGQ8"/>
<evidence type="ECO:0000313" key="1">
    <source>
        <dbReference type="EMBL" id="SDC78535.1"/>
    </source>
</evidence>
<proteinExistence type="predicted"/>
<sequence length="102" mass="11768">MVRSLRSMVRVGERAQRALASAAMLDDVVAHQLPLLAALPEESRRRSADYLAELVMLAQSYRHYARGWITKRELDRRGRTAVTRLDQLRRSRPLPVQLTEQD</sequence>
<dbReference type="OrthoDB" id="3695015at2"/>
<dbReference type="STRING" id="1271860.SAMN05216174_104261"/>
<evidence type="ECO:0000313" key="2">
    <source>
        <dbReference type="Proteomes" id="UP000199501"/>
    </source>
</evidence>
<accession>A0A1G6PGQ8</accession>
<organism evidence="1 2">
    <name type="scientific">Actinokineospora iranica</name>
    <dbReference type="NCBI Taxonomy" id="1271860"/>
    <lineage>
        <taxon>Bacteria</taxon>
        <taxon>Bacillati</taxon>
        <taxon>Actinomycetota</taxon>
        <taxon>Actinomycetes</taxon>
        <taxon>Pseudonocardiales</taxon>
        <taxon>Pseudonocardiaceae</taxon>
        <taxon>Actinokineospora</taxon>
    </lineage>
</organism>
<reference evidence="2" key="1">
    <citation type="submission" date="2016-10" db="EMBL/GenBank/DDBJ databases">
        <authorList>
            <person name="Varghese N."/>
            <person name="Submissions S."/>
        </authorList>
    </citation>
    <scope>NUCLEOTIDE SEQUENCE [LARGE SCALE GENOMIC DNA]</scope>
    <source>
        <strain evidence="2">IBRC-M 10403</strain>
    </source>
</reference>
<gene>
    <name evidence="1" type="ORF">SAMN05216174_104261</name>
</gene>